<organism evidence="2 3">
    <name type="scientific">Stella humosa</name>
    <dbReference type="NCBI Taxonomy" id="94"/>
    <lineage>
        <taxon>Bacteria</taxon>
        <taxon>Pseudomonadati</taxon>
        <taxon>Pseudomonadota</taxon>
        <taxon>Alphaproteobacteria</taxon>
        <taxon>Rhodospirillales</taxon>
        <taxon>Stellaceae</taxon>
        <taxon>Stella</taxon>
    </lineage>
</organism>
<evidence type="ECO:0000256" key="1">
    <source>
        <dbReference type="SAM" id="MobiDB-lite"/>
    </source>
</evidence>
<feature type="compositionally biased region" description="Basic and acidic residues" evidence="1">
    <location>
        <begin position="159"/>
        <end position="169"/>
    </location>
</feature>
<reference evidence="2 3" key="1">
    <citation type="submission" date="2018-11" db="EMBL/GenBank/DDBJ databases">
        <title>Genomic Encyclopedia of Type Strains, Phase IV (KMG-IV): sequencing the most valuable type-strain genomes for metagenomic binning, comparative biology and taxonomic classification.</title>
        <authorList>
            <person name="Goeker M."/>
        </authorList>
    </citation>
    <scope>NUCLEOTIDE SEQUENCE [LARGE SCALE GENOMIC DNA]</scope>
    <source>
        <strain evidence="2 3">DSM 5900</strain>
    </source>
</reference>
<evidence type="ECO:0000313" key="2">
    <source>
        <dbReference type="EMBL" id="ROP91086.1"/>
    </source>
</evidence>
<dbReference type="OrthoDB" id="9800412at2"/>
<evidence type="ECO:0008006" key="4">
    <source>
        <dbReference type="Google" id="ProtNLM"/>
    </source>
</evidence>
<dbReference type="AlphaFoldDB" id="A0A3N1LKY6"/>
<evidence type="ECO:0000313" key="3">
    <source>
        <dbReference type="Proteomes" id="UP000278222"/>
    </source>
</evidence>
<dbReference type="Gene3D" id="2.30.30.220">
    <property type="entry name" value="SspB-like"/>
    <property type="match status" value="1"/>
</dbReference>
<gene>
    <name evidence="2" type="ORF">EDC65_2948</name>
</gene>
<dbReference type="InterPro" id="IPR007481">
    <property type="entry name" value="SspB"/>
</dbReference>
<dbReference type="Pfam" id="PF04386">
    <property type="entry name" value="SspB"/>
    <property type="match status" value="1"/>
</dbReference>
<proteinExistence type="predicted"/>
<dbReference type="SUPFAM" id="SSF101738">
    <property type="entry name" value="SspB-like"/>
    <property type="match status" value="1"/>
</dbReference>
<dbReference type="InterPro" id="IPR036760">
    <property type="entry name" value="SspB-like_sf"/>
</dbReference>
<name>A0A3N1LKY6_9PROT</name>
<comment type="caution">
    <text evidence="2">The sequence shown here is derived from an EMBL/GenBank/DDBJ whole genome shotgun (WGS) entry which is preliminary data.</text>
</comment>
<keyword evidence="3" id="KW-1185">Reference proteome</keyword>
<accession>A0A3N1LKY6</accession>
<dbReference type="RefSeq" id="WP_123690702.1">
    <property type="nucleotide sequence ID" value="NZ_AP019700.1"/>
</dbReference>
<feature type="compositionally biased region" description="Basic and acidic residues" evidence="1">
    <location>
        <begin position="127"/>
        <end position="141"/>
    </location>
</feature>
<sequence>MAKDHFNYPALMDAALRGVVRKVIERTAERGIPGSHHFYISFRTDYPGVELPDYLREQYPEEITIVIQHQFWGLEADDDKMAVTLSFRDIHERLVIPWPALTGFADPAVSFGLQFEARGDAAAPAKPKLEVKSRSEPRTEAQMHSLPTPVPAAEQPPGEADKGDAEKPAVRTGEVVTLDAFRKK</sequence>
<feature type="region of interest" description="Disordered" evidence="1">
    <location>
        <begin position="124"/>
        <end position="184"/>
    </location>
</feature>
<dbReference type="EMBL" id="RJKX01000014">
    <property type="protein sequence ID" value="ROP91086.1"/>
    <property type="molecule type" value="Genomic_DNA"/>
</dbReference>
<protein>
    <recommendedName>
        <fullName evidence="4">Stringent starvation protein B</fullName>
    </recommendedName>
</protein>
<dbReference type="Proteomes" id="UP000278222">
    <property type="component" value="Unassembled WGS sequence"/>
</dbReference>